<organism evidence="9">
    <name type="scientific">marine metagenome</name>
    <dbReference type="NCBI Taxonomy" id="408172"/>
    <lineage>
        <taxon>unclassified sequences</taxon>
        <taxon>metagenomes</taxon>
        <taxon>ecological metagenomes</taxon>
    </lineage>
</organism>
<dbReference type="GO" id="GO:0005886">
    <property type="term" value="C:plasma membrane"/>
    <property type="evidence" value="ECO:0007669"/>
    <property type="project" value="UniProtKB-SubCell"/>
</dbReference>
<dbReference type="InterPro" id="IPR055348">
    <property type="entry name" value="DctQ"/>
</dbReference>
<dbReference type="EMBL" id="UINC01015374">
    <property type="protein sequence ID" value="SVA64791.1"/>
    <property type="molecule type" value="Genomic_DNA"/>
</dbReference>
<evidence type="ECO:0000256" key="1">
    <source>
        <dbReference type="ARBA" id="ARBA00004651"/>
    </source>
</evidence>
<keyword evidence="5 7" id="KW-1133">Transmembrane helix</keyword>
<comment type="subcellular location">
    <subcellularLocation>
        <location evidence="1">Cell membrane</location>
        <topology evidence="1">Multi-pass membrane protein</topology>
    </subcellularLocation>
</comment>
<evidence type="ECO:0000256" key="3">
    <source>
        <dbReference type="ARBA" id="ARBA00022475"/>
    </source>
</evidence>
<keyword evidence="6 7" id="KW-0472">Membrane</keyword>
<reference evidence="9" key="1">
    <citation type="submission" date="2018-05" db="EMBL/GenBank/DDBJ databases">
        <authorList>
            <person name="Lanie J.A."/>
            <person name="Ng W.-L."/>
            <person name="Kazmierczak K.M."/>
            <person name="Andrzejewski T.M."/>
            <person name="Davidsen T.M."/>
            <person name="Wayne K.J."/>
            <person name="Tettelin H."/>
            <person name="Glass J.I."/>
            <person name="Rusch D."/>
            <person name="Podicherti R."/>
            <person name="Tsui H.-C.T."/>
            <person name="Winkler M.E."/>
        </authorList>
    </citation>
    <scope>NUCLEOTIDE SEQUENCE</scope>
</reference>
<evidence type="ECO:0000256" key="6">
    <source>
        <dbReference type="ARBA" id="ARBA00023136"/>
    </source>
</evidence>
<proteinExistence type="predicted"/>
<protein>
    <recommendedName>
        <fullName evidence="8">Tripartite ATP-independent periplasmic transporters DctQ component domain-containing protein</fullName>
    </recommendedName>
</protein>
<evidence type="ECO:0000259" key="8">
    <source>
        <dbReference type="Pfam" id="PF04290"/>
    </source>
</evidence>
<evidence type="ECO:0000256" key="7">
    <source>
        <dbReference type="SAM" id="Phobius"/>
    </source>
</evidence>
<keyword evidence="3" id="KW-1003">Cell membrane</keyword>
<keyword evidence="4 7" id="KW-0812">Transmembrane</keyword>
<feature type="transmembrane region" description="Helical" evidence="7">
    <location>
        <begin position="34"/>
        <end position="51"/>
    </location>
</feature>
<feature type="non-terminal residue" evidence="9">
    <location>
        <position position="54"/>
    </location>
</feature>
<evidence type="ECO:0000256" key="5">
    <source>
        <dbReference type="ARBA" id="ARBA00022989"/>
    </source>
</evidence>
<name>A0A381XJZ2_9ZZZZ</name>
<evidence type="ECO:0000313" key="9">
    <source>
        <dbReference type="EMBL" id="SVA64791.1"/>
    </source>
</evidence>
<evidence type="ECO:0000256" key="4">
    <source>
        <dbReference type="ARBA" id="ARBA00022692"/>
    </source>
</evidence>
<keyword evidence="2" id="KW-0813">Transport</keyword>
<dbReference type="AlphaFoldDB" id="A0A381XJZ2"/>
<gene>
    <name evidence="9" type="ORF">METZ01_LOCUS117645</name>
</gene>
<dbReference type="Pfam" id="PF04290">
    <property type="entry name" value="DctQ"/>
    <property type="match status" value="1"/>
</dbReference>
<evidence type="ECO:0000256" key="2">
    <source>
        <dbReference type="ARBA" id="ARBA00022448"/>
    </source>
</evidence>
<feature type="domain" description="Tripartite ATP-independent periplasmic transporters DctQ component" evidence="8">
    <location>
        <begin position="9"/>
        <end position="50"/>
    </location>
</feature>
<sequence length="54" mass="5864">MIAVFLAAIFMLTLILVFLRYALNQSITGANEIVTILFIYITGIGSAISIGKDE</sequence>
<accession>A0A381XJZ2</accession>